<comment type="caution">
    <text evidence="2">The sequence shown here is derived from an EMBL/GenBank/DDBJ whole genome shotgun (WGS) entry which is preliminary data.</text>
</comment>
<proteinExistence type="predicted"/>
<feature type="compositionally biased region" description="Basic and acidic residues" evidence="1">
    <location>
        <begin position="138"/>
        <end position="150"/>
    </location>
</feature>
<accession>A0A0G1L223</accession>
<protein>
    <submittedName>
        <fullName evidence="2">Uncharacterized protein</fullName>
    </submittedName>
</protein>
<dbReference type="EMBL" id="LCKF01000045">
    <property type="protein sequence ID" value="KKT90051.1"/>
    <property type="molecule type" value="Genomic_DNA"/>
</dbReference>
<sequence length="177" mass="20080">MAQKEQEVYLSQEAYVVKQQTLLQNLSSLLRKAPDAGNACANGEYTSAKDHPQKTRLLSPLPPHHIYQDSLKPEFLSPTNAKAPTHPEYSQTFDSRFLIFDSCPHTFHKKQTSCREVEKAGGKPLEVPLHQSASAPPEDLRYKNTNESRQFRISPSSPKDSRYSPLTSTFSDRFCRE</sequence>
<dbReference type="AlphaFoldDB" id="A0A0G1L223"/>
<feature type="compositionally biased region" description="Polar residues" evidence="1">
    <location>
        <begin position="151"/>
        <end position="171"/>
    </location>
</feature>
<evidence type="ECO:0000313" key="3">
    <source>
        <dbReference type="Proteomes" id="UP000033966"/>
    </source>
</evidence>
<dbReference type="Proteomes" id="UP000033966">
    <property type="component" value="Unassembled WGS sequence"/>
</dbReference>
<name>A0A0G1L223_9BACT</name>
<reference evidence="2 3" key="1">
    <citation type="journal article" date="2015" name="Nature">
        <title>rRNA introns, odd ribosomes, and small enigmatic genomes across a large radiation of phyla.</title>
        <authorList>
            <person name="Brown C.T."/>
            <person name="Hug L.A."/>
            <person name="Thomas B.C."/>
            <person name="Sharon I."/>
            <person name="Castelle C.J."/>
            <person name="Singh A."/>
            <person name="Wilkins M.J."/>
            <person name="Williams K.H."/>
            <person name="Banfield J.F."/>
        </authorList>
    </citation>
    <scope>NUCLEOTIDE SEQUENCE [LARGE SCALE GENOMIC DNA]</scope>
</reference>
<gene>
    <name evidence="2" type="ORF">UW92_C0045G0006</name>
</gene>
<feature type="region of interest" description="Disordered" evidence="1">
    <location>
        <begin position="118"/>
        <end position="177"/>
    </location>
</feature>
<organism evidence="2 3">
    <name type="scientific">Candidatus Jorgensenbacteria bacterium GW2011_GWA2_45_13</name>
    <dbReference type="NCBI Taxonomy" id="1618662"/>
    <lineage>
        <taxon>Bacteria</taxon>
        <taxon>Candidatus Joergenseniibacteriota</taxon>
    </lineage>
</organism>
<evidence type="ECO:0000313" key="2">
    <source>
        <dbReference type="EMBL" id="KKT90051.1"/>
    </source>
</evidence>
<evidence type="ECO:0000256" key="1">
    <source>
        <dbReference type="SAM" id="MobiDB-lite"/>
    </source>
</evidence>